<feature type="active site" description="Proton donor" evidence="5">
    <location>
        <position position="255"/>
    </location>
</feature>
<feature type="binding site" evidence="5">
    <location>
        <position position="176"/>
    </location>
    <ligand>
        <name>NAD(+)</name>
        <dbReference type="ChEBI" id="CHEBI:57540"/>
    </ligand>
</feature>
<evidence type="ECO:0000313" key="9">
    <source>
        <dbReference type="Proteomes" id="UP000281975"/>
    </source>
</evidence>
<comment type="catalytic activity">
    <reaction evidence="5">
        <text>4-phospho-D-erythronate + NAD(+) = (R)-3-hydroxy-2-oxo-4-phosphooxybutanoate + NADH + H(+)</text>
        <dbReference type="Rhea" id="RHEA:18829"/>
        <dbReference type="ChEBI" id="CHEBI:15378"/>
        <dbReference type="ChEBI" id="CHEBI:57540"/>
        <dbReference type="ChEBI" id="CHEBI:57945"/>
        <dbReference type="ChEBI" id="CHEBI:58538"/>
        <dbReference type="ChEBI" id="CHEBI:58766"/>
        <dbReference type="EC" id="1.1.1.290"/>
    </reaction>
</comment>
<dbReference type="GO" id="GO:0046983">
    <property type="term" value="F:protein dimerization activity"/>
    <property type="evidence" value="ECO:0007669"/>
    <property type="project" value="InterPro"/>
</dbReference>
<evidence type="ECO:0000256" key="3">
    <source>
        <dbReference type="ARBA" id="ARBA00023027"/>
    </source>
</evidence>
<dbReference type="GO" id="GO:0008615">
    <property type="term" value="P:pyridoxine biosynthetic process"/>
    <property type="evidence" value="ECO:0007669"/>
    <property type="project" value="UniProtKB-UniRule"/>
</dbReference>
<keyword evidence="9" id="KW-1185">Reference proteome</keyword>
<evidence type="ECO:0000256" key="2">
    <source>
        <dbReference type="ARBA" id="ARBA00023002"/>
    </source>
</evidence>
<evidence type="ECO:0000256" key="5">
    <source>
        <dbReference type="HAMAP-Rule" id="MF_01825"/>
    </source>
</evidence>
<comment type="caution">
    <text evidence="8">The sequence shown here is derived from an EMBL/GenBank/DDBJ whole genome shotgun (WGS) entry which is preliminary data.</text>
</comment>
<feature type="binding site" evidence="5">
    <location>
        <position position="233"/>
    </location>
    <ligand>
        <name>NAD(+)</name>
        <dbReference type="ChEBI" id="CHEBI:57540"/>
    </ligand>
</feature>
<comment type="similarity">
    <text evidence="5">Belongs to the D-isomer specific 2-hydroxyacid dehydrogenase family. PdxB subfamily.</text>
</comment>
<gene>
    <name evidence="5" type="primary">pdxB</name>
    <name evidence="8" type="ORF">C7446_2954</name>
</gene>
<protein>
    <recommendedName>
        <fullName evidence="5">Erythronate-4-phosphate dehydrogenase</fullName>
        <ecNumber evidence="5">1.1.1.290</ecNumber>
    </recommendedName>
</protein>
<evidence type="ECO:0000256" key="1">
    <source>
        <dbReference type="ARBA" id="ARBA00022490"/>
    </source>
</evidence>
<dbReference type="SUPFAM" id="SSF52283">
    <property type="entry name" value="Formate/glycerate dehydrogenase catalytic domain-like"/>
    <property type="match status" value="1"/>
</dbReference>
<keyword evidence="4 5" id="KW-0664">Pyridoxine biosynthesis</keyword>
<comment type="subunit">
    <text evidence="5">Homodimer.</text>
</comment>
<sequence length="386" mass="42909">MMRIVADENIPLIDEFFGDHGEVIRLPGRSMTRDQLLDADVLLVRSVTRVDATLLAGTRVKFVGTATIGVDHVDVDWLHEQGIGFASAPGSNAESVVDYVLSGLLLMSEQDGEALTGRTVGIVGAGNVGSRLQARLEALDIPCLICDPPRADAEEREDFVDLDTLIERTDVLCLHTPLVRDGAHPTHHLLDERRIAALRSGQILISAGRGECVDTGALCRRLEAHRDLRVILDVWEGEPTIDEALYRLVDIATPHVAGYSVDGKMAGTDMIHQAMSRHFGLPVRKRLGQLKPESWLRRITLTGWAPPLEALMLCARACYDIRRDAMLLERYRRHYGMAEGFDRMRREYPLRREFSTLRVSLKHNAGELRDIIVSAGFSLRLAGKQG</sequence>
<evidence type="ECO:0000313" key="8">
    <source>
        <dbReference type="EMBL" id="RKQ96362.1"/>
    </source>
</evidence>
<keyword evidence="3 5" id="KW-0520">NAD</keyword>
<feature type="binding site" evidence="5">
    <location>
        <position position="46"/>
    </location>
    <ligand>
        <name>substrate</name>
    </ligand>
</feature>
<dbReference type="AlphaFoldDB" id="A0A420WTD9"/>
<keyword evidence="1 5" id="KW-0963">Cytoplasm</keyword>
<dbReference type="Proteomes" id="UP000281975">
    <property type="component" value="Unassembled WGS sequence"/>
</dbReference>
<dbReference type="GO" id="GO:0036001">
    <property type="term" value="P:'de novo' pyridoxal 5'-phosphate biosynthetic process"/>
    <property type="evidence" value="ECO:0007669"/>
    <property type="project" value="TreeGrafter"/>
</dbReference>
<dbReference type="Pfam" id="PF02826">
    <property type="entry name" value="2-Hacid_dh_C"/>
    <property type="match status" value="1"/>
</dbReference>
<dbReference type="CDD" id="cd12158">
    <property type="entry name" value="ErythrP_dh"/>
    <property type="match status" value="1"/>
</dbReference>
<dbReference type="NCBIfam" id="NF001309">
    <property type="entry name" value="PRK00257.1"/>
    <property type="match status" value="1"/>
</dbReference>
<dbReference type="SUPFAM" id="SSF51735">
    <property type="entry name" value="NAD(P)-binding Rossmann-fold domains"/>
    <property type="match status" value="1"/>
</dbReference>
<keyword evidence="2 5" id="KW-0560">Oxidoreductase</keyword>
<evidence type="ECO:0000259" key="6">
    <source>
        <dbReference type="Pfam" id="PF02826"/>
    </source>
</evidence>
<dbReference type="InterPro" id="IPR036291">
    <property type="entry name" value="NAD(P)-bd_dom_sf"/>
</dbReference>
<dbReference type="InterPro" id="IPR024531">
    <property type="entry name" value="Erythronate-4-P_DHase_dimer"/>
</dbReference>
<dbReference type="PANTHER" id="PTHR42938">
    <property type="entry name" value="FORMATE DEHYDROGENASE 1"/>
    <property type="match status" value="1"/>
</dbReference>
<comment type="pathway">
    <text evidence="5">Cofactor biosynthesis; pyridoxine 5'-phosphate biosynthesis; pyridoxine 5'-phosphate from D-erythrose 4-phosphate: step 2/5.</text>
</comment>
<dbReference type="HAMAP" id="MF_01825">
    <property type="entry name" value="PdxB"/>
    <property type="match status" value="1"/>
</dbReference>
<feature type="domain" description="Erythronate-4-phosphate dehydrogenase dimerisation" evidence="7">
    <location>
        <begin position="292"/>
        <end position="363"/>
    </location>
</feature>
<dbReference type="GO" id="GO:0033711">
    <property type="term" value="F:4-phosphoerythronate dehydrogenase activity"/>
    <property type="evidence" value="ECO:0007669"/>
    <property type="project" value="UniProtKB-EC"/>
</dbReference>
<dbReference type="Gene3D" id="3.40.50.720">
    <property type="entry name" value="NAD(P)-binding Rossmann-like Domain"/>
    <property type="match status" value="2"/>
</dbReference>
<feature type="domain" description="D-isomer specific 2-hydroxyacid dehydrogenase NAD-binding" evidence="6">
    <location>
        <begin position="109"/>
        <end position="257"/>
    </location>
</feature>
<dbReference type="Pfam" id="PF11890">
    <property type="entry name" value="DUF3410"/>
    <property type="match status" value="1"/>
</dbReference>
<dbReference type="InterPro" id="IPR006140">
    <property type="entry name" value="D-isomer_DH_NAD-bd"/>
</dbReference>
<dbReference type="GO" id="GO:0005829">
    <property type="term" value="C:cytosol"/>
    <property type="evidence" value="ECO:0007669"/>
    <property type="project" value="TreeGrafter"/>
</dbReference>
<feature type="binding site" evidence="5">
    <location>
        <position position="147"/>
    </location>
    <ligand>
        <name>NAD(+)</name>
        <dbReference type="ChEBI" id="CHEBI:57540"/>
    </ligand>
</feature>
<dbReference type="EC" id="1.1.1.290" evidence="5"/>
<evidence type="ECO:0000259" key="7">
    <source>
        <dbReference type="Pfam" id="PF11890"/>
    </source>
</evidence>
<name>A0A420WTD9_9GAMM</name>
<reference evidence="8 9" key="1">
    <citation type="submission" date="2018-10" db="EMBL/GenBank/DDBJ databases">
        <title>Genomic Encyclopedia of Type Strains, Phase IV (KMG-IV): sequencing the most valuable type-strain genomes for metagenomic binning, comparative biology and taxonomic classification.</title>
        <authorList>
            <person name="Goeker M."/>
        </authorList>
    </citation>
    <scope>NUCLEOTIDE SEQUENCE [LARGE SCALE GENOMIC DNA]</scope>
    <source>
        <strain evidence="8 9">DSM 23229</strain>
    </source>
</reference>
<feature type="binding site" evidence="5">
    <location>
        <position position="67"/>
    </location>
    <ligand>
        <name>substrate</name>
    </ligand>
</feature>
<dbReference type="EMBL" id="RBIN01000009">
    <property type="protein sequence ID" value="RKQ96362.1"/>
    <property type="molecule type" value="Genomic_DNA"/>
</dbReference>
<feature type="active site" evidence="5">
    <location>
        <position position="238"/>
    </location>
</feature>
<comment type="caution">
    <text evidence="5">Lacks conserved residue(s) required for the propagation of feature annotation.</text>
</comment>
<organism evidence="8 9">
    <name type="scientific">Kushneria sinocarnis</name>
    <dbReference type="NCBI Taxonomy" id="595502"/>
    <lineage>
        <taxon>Bacteria</taxon>
        <taxon>Pseudomonadati</taxon>
        <taxon>Pseudomonadota</taxon>
        <taxon>Gammaproteobacteria</taxon>
        <taxon>Oceanospirillales</taxon>
        <taxon>Halomonadaceae</taxon>
        <taxon>Kushneria</taxon>
    </lineage>
</organism>
<evidence type="ECO:0000256" key="4">
    <source>
        <dbReference type="ARBA" id="ARBA00023096"/>
    </source>
</evidence>
<comment type="subcellular location">
    <subcellularLocation>
        <location evidence="5">Cytoplasm</location>
    </subcellularLocation>
</comment>
<comment type="function">
    <text evidence="5">Catalyzes the oxidation of erythronate-4-phosphate to 3-hydroxy-2-oxo-4-phosphonooxybutanoate.</text>
</comment>
<dbReference type="UniPathway" id="UPA00244">
    <property type="reaction ID" value="UER00310"/>
</dbReference>
<dbReference type="InterPro" id="IPR020921">
    <property type="entry name" value="Erythronate-4-P_DHase"/>
</dbReference>
<feature type="binding site" evidence="5">
    <location>
        <position position="258"/>
    </location>
    <ligand>
        <name>NAD(+)</name>
        <dbReference type="ChEBI" id="CHEBI:57540"/>
    </ligand>
</feature>
<feature type="binding site" evidence="5">
    <location>
        <position position="259"/>
    </location>
    <ligand>
        <name>substrate</name>
    </ligand>
</feature>
<proteinExistence type="inferred from homology"/>
<feature type="active site" evidence="5">
    <location>
        <position position="209"/>
    </location>
</feature>
<dbReference type="GO" id="GO:0051287">
    <property type="term" value="F:NAD binding"/>
    <property type="evidence" value="ECO:0007669"/>
    <property type="project" value="InterPro"/>
</dbReference>
<accession>A0A420WTD9</accession>
<dbReference type="InterPro" id="IPR038251">
    <property type="entry name" value="PdxB_dimer_sf"/>
</dbReference>
<dbReference type="Gene3D" id="3.30.1370.170">
    <property type="match status" value="1"/>
</dbReference>
<dbReference type="PANTHER" id="PTHR42938:SF9">
    <property type="entry name" value="FORMATE DEHYDROGENASE 1"/>
    <property type="match status" value="1"/>
</dbReference>